<dbReference type="CDD" id="cd12797">
    <property type="entry name" value="M23_peptidase"/>
    <property type="match status" value="1"/>
</dbReference>
<name>A0ABX8E2S0_9SPHN</name>
<feature type="domain" description="LysM" evidence="2">
    <location>
        <begin position="27"/>
        <end position="71"/>
    </location>
</feature>
<dbReference type="EMBL" id="CP054856">
    <property type="protein sequence ID" value="QVM83432.1"/>
    <property type="molecule type" value="Genomic_DNA"/>
</dbReference>
<sequence>MKRLTGAVALALALPTCALAAPASQESTHVVAPGETLNGIANRAGVSPDALARANGLEPPYVVRLGQSLTIPRSAATTRAAAPKAAPAREARTYTVTSGETLNGIANRTGVSPAELARANGLAEPYGVRIGQTLTIPGTQAPKAPSAPAPTSQPAPEFKGETYLVKSGETLGGVAQRTGVARVLIAEANGLEPPYVLKVGQRLAIPRTRRHTVAKGDSGFSIALEYGVPWDAIAVASGIEPDASVRPGQELVIPSLVATRATPAAATATTAPKPAAPAPSTRFLWPVKGPINRGFKLGSDYHDGLDIKAARGTMVRAAAAGTVRFAGLEKEQFGNLVVIDHGGDWFTAYAFLSRITVKNGTNVAKGERIGLVGDTGEAKGNELHFEIRHDGAPVNPVDELPKAP</sequence>
<dbReference type="Gene3D" id="2.70.70.10">
    <property type="entry name" value="Glucose Permease (Domain IIA)"/>
    <property type="match status" value="1"/>
</dbReference>
<dbReference type="RefSeq" id="WP_213502977.1">
    <property type="nucleotide sequence ID" value="NZ_CP054856.1"/>
</dbReference>
<dbReference type="Pfam" id="PF01476">
    <property type="entry name" value="LysM"/>
    <property type="match status" value="4"/>
</dbReference>
<dbReference type="InterPro" id="IPR036779">
    <property type="entry name" value="LysM_dom_sf"/>
</dbReference>
<dbReference type="Pfam" id="PF01551">
    <property type="entry name" value="Peptidase_M23"/>
    <property type="match status" value="1"/>
</dbReference>
<evidence type="ECO:0000313" key="3">
    <source>
        <dbReference type="EMBL" id="QVM83432.1"/>
    </source>
</evidence>
<feature type="signal peptide" evidence="1">
    <location>
        <begin position="1"/>
        <end position="20"/>
    </location>
</feature>
<proteinExistence type="predicted"/>
<dbReference type="Proteomes" id="UP000677126">
    <property type="component" value="Chromosome"/>
</dbReference>
<dbReference type="SUPFAM" id="SSF51261">
    <property type="entry name" value="Duplicated hybrid motif"/>
    <property type="match status" value="1"/>
</dbReference>
<dbReference type="InterPro" id="IPR018392">
    <property type="entry name" value="LysM"/>
</dbReference>
<gene>
    <name evidence="3" type="ORF">HT578_06800</name>
</gene>
<evidence type="ECO:0000256" key="1">
    <source>
        <dbReference type="SAM" id="SignalP"/>
    </source>
</evidence>
<dbReference type="InterPro" id="IPR050570">
    <property type="entry name" value="Cell_wall_metabolism_enzyme"/>
</dbReference>
<keyword evidence="1" id="KW-0732">Signal</keyword>
<dbReference type="InterPro" id="IPR016047">
    <property type="entry name" value="M23ase_b-sheet_dom"/>
</dbReference>
<feature type="domain" description="LysM" evidence="2">
    <location>
        <begin position="209"/>
        <end position="253"/>
    </location>
</feature>
<dbReference type="PROSITE" id="PS51782">
    <property type="entry name" value="LYSM"/>
    <property type="match status" value="4"/>
</dbReference>
<reference evidence="3 4" key="1">
    <citation type="journal article" date="2021" name="Int. J. Syst. Evol. Microbiol.">
        <title>Novosphingobium decolorationis sp. nov., an aniline blue-decolourizing bacterium isolated from East Pacific sediment.</title>
        <authorList>
            <person name="Chen X."/>
            <person name="Dong B."/>
            <person name="Chen T."/>
            <person name="Ren N."/>
            <person name="Wang J."/>
            <person name="Xu Y."/>
            <person name="Yang J."/>
            <person name="Zhu S."/>
            <person name="Chen J."/>
        </authorList>
    </citation>
    <scope>NUCLEOTIDE SEQUENCE [LARGE SCALE GENOMIC DNA]</scope>
    <source>
        <strain evidence="3 4">502str22</strain>
    </source>
</reference>
<dbReference type="CDD" id="cd00118">
    <property type="entry name" value="LysM"/>
    <property type="match status" value="4"/>
</dbReference>
<accession>A0ABX8E2S0</accession>
<dbReference type="PANTHER" id="PTHR21666">
    <property type="entry name" value="PEPTIDASE-RELATED"/>
    <property type="match status" value="1"/>
</dbReference>
<dbReference type="InterPro" id="IPR011055">
    <property type="entry name" value="Dup_hybrid_motif"/>
</dbReference>
<dbReference type="SUPFAM" id="SSF54106">
    <property type="entry name" value="LysM domain"/>
    <property type="match status" value="3"/>
</dbReference>
<feature type="domain" description="LysM" evidence="2">
    <location>
        <begin position="92"/>
        <end position="136"/>
    </location>
</feature>
<evidence type="ECO:0000313" key="4">
    <source>
        <dbReference type="Proteomes" id="UP000677126"/>
    </source>
</evidence>
<feature type="chain" id="PRO_5045108700" evidence="1">
    <location>
        <begin position="21"/>
        <end position="404"/>
    </location>
</feature>
<dbReference type="SMART" id="SM00257">
    <property type="entry name" value="LysM"/>
    <property type="match status" value="4"/>
</dbReference>
<organism evidence="3 4">
    <name type="scientific">Novosphingobium decolorationis</name>
    <dbReference type="NCBI Taxonomy" id="2698673"/>
    <lineage>
        <taxon>Bacteria</taxon>
        <taxon>Pseudomonadati</taxon>
        <taxon>Pseudomonadota</taxon>
        <taxon>Alphaproteobacteria</taxon>
        <taxon>Sphingomonadales</taxon>
        <taxon>Sphingomonadaceae</taxon>
        <taxon>Novosphingobium</taxon>
    </lineage>
</organism>
<protein>
    <submittedName>
        <fullName evidence="3">LysM peptidoglycan-binding domain-containing M23 family metallopeptidase</fullName>
    </submittedName>
</protein>
<dbReference type="Gene3D" id="3.10.350.10">
    <property type="entry name" value="LysM domain"/>
    <property type="match status" value="4"/>
</dbReference>
<evidence type="ECO:0000259" key="2">
    <source>
        <dbReference type="PROSITE" id="PS51782"/>
    </source>
</evidence>
<keyword evidence="4" id="KW-1185">Reference proteome</keyword>
<dbReference type="PANTHER" id="PTHR21666:SF270">
    <property type="entry name" value="MUREIN HYDROLASE ACTIVATOR ENVC"/>
    <property type="match status" value="1"/>
</dbReference>
<feature type="domain" description="LysM" evidence="2">
    <location>
        <begin position="161"/>
        <end position="205"/>
    </location>
</feature>